<organism evidence="2 3">
    <name type="scientific">candidate division KSB3 bacterium</name>
    <dbReference type="NCBI Taxonomy" id="2044937"/>
    <lineage>
        <taxon>Bacteria</taxon>
        <taxon>candidate division KSB3</taxon>
    </lineage>
</organism>
<evidence type="ECO:0000313" key="2">
    <source>
        <dbReference type="EMBL" id="PIE34584.1"/>
    </source>
</evidence>
<gene>
    <name evidence="2" type="ORF">CSA56_07270</name>
</gene>
<dbReference type="SUPFAM" id="SSF89550">
    <property type="entry name" value="PHP domain-like"/>
    <property type="match status" value="1"/>
</dbReference>
<dbReference type="CDD" id="cd07438">
    <property type="entry name" value="PHP_HisPPase_AMP"/>
    <property type="match status" value="1"/>
</dbReference>
<sequence length="274" mass="31039">MKADLHIHSYLSDGKYSPSQIVEYAAHNTLDIIALTDHDTVAGLEEAWNAVQGYPSLTLIPGVELSTCQGEDELHILGYDIDENAPAMTELLARAQKNRKKRMNRTLERLQRCGIRLTIHDVQRGNHTQSPGRMHIARLLIQNGYVRSIREAFARYLSYDSNIIDYSPTEFVCSNEAITVIREAGGIPVFAHPTIALFDRHIDALIDYGLQGIEVFKSTRTPIEEYYFETVTKDKGLFSTGGSDWHGFHPTLRLGHFSVDATRIRPFLKRLRLT</sequence>
<reference evidence="2 3" key="1">
    <citation type="submission" date="2017-10" db="EMBL/GenBank/DDBJ databases">
        <title>Novel microbial diversity and functional potential in the marine mammal oral microbiome.</title>
        <authorList>
            <person name="Dudek N.K."/>
            <person name="Sun C.L."/>
            <person name="Burstein D."/>
            <person name="Kantor R.S."/>
            <person name="Aliaga Goltsman D.S."/>
            <person name="Bik E.M."/>
            <person name="Thomas B.C."/>
            <person name="Banfield J.F."/>
            <person name="Relman D.A."/>
        </authorList>
    </citation>
    <scope>NUCLEOTIDE SEQUENCE [LARGE SCALE GENOMIC DNA]</scope>
    <source>
        <strain evidence="2">DOLJORAL78_47_16</strain>
    </source>
</reference>
<dbReference type="PANTHER" id="PTHR42924">
    <property type="entry name" value="EXONUCLEASE"/>
    <property type="match status" value="1"/>
</dbReference>
<dbReference type="Proteomes" id="UP000230821">
    <property type="component" value="Unassembled WGS sequence"/>
</dbReference>
<dbReference type="AlphaFoldDB" id="A0A2G6KFY5"/>
<dbReference type="InterPro" id="IPR003141">
    <property type="entry name" value="Pol/His_phosphatase_N"/>
</dbReference>
<dbReference type="InterPro" id="IPR052018">
    <property type="entry name" value="PHP_domain"/>
</dbReference>
<name>A0A2G6KFY5_9BACT</name>
<proteinExistence type="predicted"/>
<dbReference type="InterPro" id="IPR016195">
    <property type="entry name" value="Pol/histidinol_Pase-like"/>
</dbReference>
<accession>A0A2G6KFY5</accession>
<dbReference type="GO" id="GO:0035312">
    <property type="term" value="F:5'-3' DNA exonuclease activity"/>
    <property type="evidence" value="ECO:0007669"/>
    <property type="project" value="TreeGrafter"/>
</dbReference>
<feature type="domain" description="Polymerase/histidinol phosphatase N-terminal" evidence="1">
    <location>
        <begin position="3"/>
        <end position="69"/>
    </location>
</feature>
<comment type="caution">
    <text evidence="2">The sequence shown here is derived from an EMBL/GenBank/DDBJ whole genome shotgun (WGS) entry which is preliminary data.</text>
</comment>
<dbReference type="Gene3D" id="1.10.150.650">
    <property type="match status" value="1"/>
</dbReference>
<dbReference type="EMBL" id="PDSK01000082">
    <property type="protein sequence ID" value="PIE34584.1"/>
    <property type="molecule type" value="Genomic_DNA"/>
</dbReference>
<dbReference type="Pfam" id="PF02811">
    <property type="entry name" value="PHP"/>
    <property type="match status" value="1"/>
</dbReference>
<dbReference type="GO" id="GO:0004534">
    <property type="term" value="F:5'-3' RNA exonuclease activity"/>
    <property type="evidence" value="ECO:0007669"/>
    <property type="project" value="TreeGrafter"/>
</dbReference>
<evidence type="ECO:0000313" key="3">
    <source>
        <dbReference type="Proteomes" id="UP000230821"/>
    </source>
</evidence>
<evidence type="ECO:0000259" key="1">
    <source>
        <dbReference type="SMART" id="SM00481"/>
    </source>
</evidence>
<protein>
    <recommendedName>
        <fullName evidence="1">Polymerase/histidinol phosphatase N-terminal domain-containing protein</fullName>
    </recommendedName>
</protein>
<dbReference type="InterPro" id="IPR004013">
    <property type="entry name" value="PHP_dom"/>
</dbReference>
<dbReference type="SMART" id="SM00481">
    <property type="entry name" value="POLIIIAc"/>
    <property type="match status" value="1"/>
</dbReference>
<dbReference type="PANTHER" id="PTHR42924:SF3">
    <property type="entry name" value="POLYMERASE_HISTIDINOL PHOSPHATASE N-TERMINAL DOMAIN-CONTAINING PROTEIN"/>
    <property type="match status" value="1"/>
</dbReference>
<dbReference type="Gene3D" id="3.20.20.140">
    <property type="entry name" value="Metal-dependent hydrolases"/>
    <property type="match status" value="1"/>
</dbReference>